<dbReference type="EC" id="2.1.1.144" evidence="4"/>
<evidence type="ECO:0000259" key="3">
    <source>
        <dbReference type="Pfam" id="PF13649"/>
    </source>
</evidence>
<keyword evidence="1 4" id="KW-0489">Methyltransferase</keyword>
<evidence type="ECO:0000313" key="4">
    <source>
        <dbReference type="EMBL" id="MFD2236681.1"/>
    </source>
</evidence>
<evidence type="ECO:0000256" key="1">
    <source>
        <dbReference type="ARBA" id="ARBA00022603"/>
    </source>
</evidence>
<keyword evidence="5" id="KW-1185">Reference proteome</keyword>
<dbReference type="Proteomes" id="UP001597371">
    <property type="component" value="Unassembled WGS sequence"/>
</dbReference>
<name>A0ABW5CJ28_9HYPH</name>
<dbReference type="InterPro" id="IPR023149">
    <property type="entry name" value="Trans_acon_MeTrfase_C"/>
</dbReference>
<dbReference type="CDD" id="cd02440">
    <property type="entry name" value="AdoMet_MTases"/>
    <property type="match status" value="1"/>
</dbReference>
<dbReference type="EMBL" id="JBHUIJ010000005">
    <property type="protein sequence ID" value="MFD2236681.1"/>
    <property type="molecule type" value="Genomic_DNA"/>
</dbReference>
<protein>
    <submittedName>
        <fullName evidence="4">Trans-aconitate 2-methyltransferase</fullName>
        <ecNumber evidence="4">2.1.1.144</ecNumber>
    </submittedName>
</protein>
<dbReference type="Gene3D" id="1.10.150.290">
    <property type="entry name" value="S-adenosyl-L-methionine-dependent methyltransferases"/>
    <property type="match status" value="1"/>
</dbReference>
<evidence type="ECO:0000313" key="5">
    <source>
        <dbReference type="Proteomes" id="UP001597371"/>
    </source>
</evidence>
<dbReference type="Pfam" id="PF13649">
    <property type="entry name" value="Methyltransf_25"/>
    <property type="match status" value="1"/>
</dbReference>
<dbReference type="RefSeq" id="WP_209735566.1">
    <property type="nucleotide sequence ID" value="NZ_CP072611.1"/>
</dbReference>
<dbReference type="NCBIfam" id="NF002463">
    <property type="entry name" value="PRK01683.1"/>
    <property type="match status" value="1"/>
</dbReference>
<proteinExistence type="predicted"/>
<dbReference type="SUPFAM" id="SSF53335">
    <property type="entry name" value="S-adenosyl-L-methionine-dependent methyltransferases"/>
    <property type="match status" value="1"/>
</dbReference>
<feature type="domain" description="Methyltransferase" evidence="3">
    <location>
        <begin position="39"/>
        <end position="128"/>
    </location>
</feature>
<dbReference type="GO" id="GO:0030798">
    <property type="term" value="F:trans-aconitate 2-methyltransferase activity"/>
    <property type="evidence" value="ECO:0007669"/>
    <property type="project" value="UniProtKB-EC"/>
</dbReference>
<sequence length="261" mass="29095">MTDWNPALYTRFEDERTRPARDLLARCLIDSADGERLSIADLGCGPGNSTELLARRFPKARITGYDLSEAMLEAARERLPHCAFERADIAHWRPGTRFDLVYSNAALQWVRGHEALLPGLLSHVAPGGLLAAQVPDNLADPSQTAMARIAREPAFAPYLAGAGEAREPIAPLHTVYDWLAGQAQGVDVWLTHYQHPMESAEAITQWFRSTGLKPFLDPLPEALKADFLERYTREMEKAYPARSDGRLLLGFPRLFFVAKKG</sequence>
<dbReference type="GO" id="GO:0032259">
    <property type="term" value="P:methylation"/>
    <property type="evidence" value="ECO:0007669"/>
    <property type="project" value="UniProtKB-KW"/>
</dbReference>
<dbReference type="InterPro" id="IPR029063">
    <property type="entry name" value="SAM-dependent_MTases_sf"/>
</dbReference>
<dbReference type="Gene3D" id="3.40.50.150">
    <property type="entry name" value="Vaccinia Virus protein VP39"/>
    <property type="match status" value="1"/>
</dbReference>
<dbReference type="InterPro" id="IPR041698">
    <property type="entry name" value="Methyltransf_25"/>
</dbReference>
<reference evidence="5" key="1">
    <citation type="journal article" date="2019" name="Int. J. Syst. Evol. Microbiol.">
        <title>The Global Catalogue of Microorganisms (GCM) 10K type strain sequencing project: providing services to taxonomists for standard genome sequencing and annotation.</title>
        <authorList>
            <consortium name="The Broad Institute Genomics Platform"/>
            <consortium name="The Broad Institute Genome Sequencing Center for Infectious Disease"/>
            <person name="Wu L."/>
            <person name="Ma J."/>
        </authorList>
    </citation>
    <scope>NUCLEOTIDE SEQUENCE [LARGE SCALE GENOMIC DNA]</scope>
    <source>
        <strain evidence="5">ZS-35-S2</strain>
    </source>
</reference>
<dbReference type="PANTHER" id="PTHR43861">
    <property type="entry name" value="TRANS-ACONITATE 2-METHYLTRANSFERASE-RELATED"/>
    <property type="match status" value="1"/>
</dbReference>
<accession>A0ABW5CJ28</accession>
<comment type="caution">
    <text evidence="4">The sequence shown here is derived from an EMBL/GenBank/DDBJ whole genome shotgun (WGS) entry which is preliminary data.</text>
</comment>
<keyword evidence="2 4" id="KW-0808">Transferase</keyword>
<organism evidence="4 5">
    <name type="scientific">Aureimonas populi</name>
    <dbReference type="NCBI Taxonomy" id="1701758"/>
    <lineage>
        <taxon>Bacteria</taxon>
        <taxon>Pseudomonadati</taxon>
        <taxon>Pseudomonadota</taxon>
        <taxon>Alphaproteobacteria</taxon>
        <taxon>Hyphomicrobiales</taxon>
        <taxon>Aurantimonadaceae</taxon>
        <taxon>Aureimonas</taxon>
    </lineage>
</organism>
<gene>
    <name evidence="4" type="primary">tam</name>
    <name evidence="4" type="ORF">ACFSKQ_04270</name>
</gene>
<evidence type="ECO:0000256" key="2">
    <source>
        <dbReference type="ARBA" id="ARBA00022679"/>
    </source>
</evidence>
<dbReference type="PANTHER" id="PTHR43861:SF1">
    <property type="entry name" value="TRANS-ACONITATE 2-METHYLTRANSFERASE"/>
    <property type="match status" value="1"/>
</dbReference>